<dbReference type="Gene3D" id="1.20.1270.60">
    <property type="entry name" value="Arfaptin homology (AH) domain/BAR domain"/>
    <property type="match status" value="1"/>
</dbReference>
<dbReference type="Pfam" id="PF08397">
    <property type="entry name" value="IMD"/>
    <property type="match status" value="1"/>
</dbReference>
<feature type="compositionally biased region" description="Low complexity" evidence="2">
    <location>
        <begin position="973"/>
        <end position="982"/>
    </location>
</feature>
<feature type="region of interest" description="Disordered" evidence="2">
    <location>
        <begin position="647"/>
        <end position="706"/>
    </location>
</feature>
<organism evidence="4">
    <name type="scientific">Mesocestoides corti</name>
    <name type="common">Flatworm</name>
    <dbReference type="NCBI Taxonomy" id="53468"/>
    <lineage>
        <taxon>Eukaryota</taxon>
        <taxon>Metazoa</taxon>
        <taxon>Spiralia</taxon>
        <taxon>Lophotrochozoa</taxon>
        <taxon>Platyhelminthes</taxon>
        <taxon>Cestoda</taxon>
        <taxon>Eucestoda</taxon>
        <taxon>Cyclophyllidea</taxon>
        <taxon>Mesocestoididae</taxon>
        <taxon>Mesocestoides</taxon>
    </lineage>
</organism>
<feature type="compositionally biased region" description="Acidic residues" evidence="2">
    <location>
        <begin position="446"/>
        <end position="472"/>
    </location>
</feature>
<dbReference type="GO" id="GO:0030031">
    <property type="term" value="P:cell projection assembly"/>
    <property type="evidence" value="ECO:0007669"/>
    <property type="project" value="TreeGrafter"/>
</dbReference>
<dbReference type="GO" id="GO:0003779">
    <property type="term" value="F:actin binding"/>
    <property type="evidence" value="ECO:0007669"/>
    <property type="project" value="InterPro"/>
</dbReference>
<protein>
    <submittedName>
        <fullName evidence="4">IMD domain-containing protein</fullName>
    </submittedName>
</protein>
<name>A0A5K3FKF9_MESCO</name>
<dbReference type="AlphaFoldDB" id="A0A5K3FKF9"/>
<dbReference type="InterPro" id="IPR027267">
    <property type="entry name" value="AH/BAR_dom_sf"/>
</dbReference>
<dbReference type="PANTHER" id="PTHR15708:SF4">
    <property type="entry name" value="FI21477P1-RELATED"/>
    <property type="match status" value="1"/>
</dbReference>
<feature type="compositionally biased region" description="Polar residues" evidence="2">
    <location>
        <begin position="760"/>
        <end position="769"/>
    </location>
</feature>
<feature type="compositionally biased region" description="Low complexity" evidence="2">
    <location>
        <begin position="832"/>
        <end position="846"/>
    </location>
</feature>
<proteinExistence type="predicted"/>
<feature type="compositionally biased region" description="Polar residues" evidence="2">
    <location>
        <begin position="526"/>
        <end position="563"/>
    </location>
</feature>
<dbReference type="GO" id="GO:0009898">
    <property type="term" value="C:cytoplasmic side of plasma membrane"/>
    <property type="evidence" value="ECO:0007669"/>
    <property type="project" value="TreeGrafter"/>
</dbReference>
<evidence type="ECO:0000256" key="1">
    <source>
        <dbReference type="SAM" id="Coils"/>
    </source>
</evidence>
<feature type="region of interest" description="Disordered" evidence="2">
    <location>
        <begin position="425"/>
        <end position="567"/>
    </location>
</feature>
<dbReference type="WBParaSite" id="MCU_008965-RB">
    <property type="protein sequence ID" value="MCU_008965-RB"/>
    <property type="gene ID" value="MCU_008965"/>
</dbReference>
<accession>A0A5K3FKF9</accession>
<feature type="region of interest" description="Disordered" evidence="2">
    <location>
        <begin position="741"/>
        <end position="1008"/>
    </location>
</feature>
<feature type="region of interest" description="Disordered" evidence="2">
    <location>
        <begin position="579"/>
        <end position="632"/>
    </location>
</feature>
<dbReference type="SUPFAM" id="SSF103657">
    <property type="entry name" value="BAR/IMD domain-like"/>
    <property type="match status" value="1"/>
</dbReference>
<evidence type="ECO:0000256" key="2">
    <source>
        <dbReference type="SAM" id="MobiDB-lite"/>
    </source>
</evidence>
<feature type="compositionally biased region" description="Low complexity" evidence="2">
    <location>
        <begin position="617"/>
        <end position="632"/>
    </location>
</feature>
<feature type="compositionally biased region" description="Polar residues" evidence="2">
    <location>
        <begin position="372"/>
        <end position="390"/>
    </location>
</feature>
<feature type="compositionally biased region" description="Low complexity" evidence="2">
    <location>
        <begin position="854"/>
        <end position="863"/>
    </location>
</feature>
<feature type="compositionally biased region" description="Gly residues" evidence="2">
    <location>
        <begin position="671"/>
        <end position="681"/>
    </location>
</feature>
<dbReference type="GO" id="GO:0015629">
    <property type="term" value="C:actin cytoskeleton"/>
    <property type="evidence" value="ECO:0007669"/>
    <property type="project" value="TreeGrafter"/>
</dbReference>
<feature type="compositionally biased region" description="Pro residues" evidence="2">
    <location>
        <begin position="432"/>
        <end position="442"/>
    </location>
</feature>
<dbReference type="PANTHER" id="PTHR15708">
    <property type="entry name" value="ACTIN BUNDLING/MISSING IN METASTASIS-RELATED"/>
    <property type="match status" value="1"/>
</dbReference>
<dbReference type="GO" id="GO:0005543">
    <property type="term" value="F:phospholipid binding"/>
    <property type="evidence" value="ECO:0007669"/>
    <property type="project" value="TreeGrafter"/>
</dbReference>
<feature type="compositionally biased region" description="Low complexity" evidence="2">
    <location>
        <begin position="346"/>
        <end position="361"/>
    </location>
</feature>
<feature type="compositionally biased region" description="Low complexity" evidence="2">
    <location>
        <begin position="936"/>
        <end position="960"/>
    </location>
</feature>
<feature type="region of interest" description="Disordered" evidence="2">
    <location>
        <begin position="329"/>
        <end position="390"/>
    </location>
</feature>
<dbReference type="InterPro" id="IPR013606">
    <property type="entry name" value="I-BAR_dom"/>
</dbReference>
<feature type="coiled-coil region" evidence="1">
    <location>
        <begin position="121"/>
        <end position="190"/>
    </location>
</feature>
<feature type="compositionally biased region" description="Low complexity" evidence="2">
    <location>
        <begin position="790"/>
        <end position="802"/>
    </location>
</feature>
<dbReference type="InterPro" id="IPR030127">
    <property type="entry name" value="MTSS1/MTSS2"/>
</dbReference>
<keyword evidence="1" id="KW-0175">Coiled coil</keyword>
<feature type="compositionally biased region" description="Polar residues" evidence="2">
    <location>
        <begin position="477"/>
        <end position="496"/>
    </location>
</feature>
<sequence>MKPSYEPGSFTVQLSNLKTSLASWDDLINKSNKLTASLSITMQCVSGFLEAFQKIADIAESDNAGLRPFGIAMRRFCLRQKCVESRLRSFNSQLTDCLVTPLSDRLEEWRRTANQMDRDCVKEMRKAKSELQRAVLEAEKCKKRLRRKQERGGLTAAFDKDDYDAPNVQINFAQHDLACKQRALDQLEQRCLHAISLEERRRFAELSTCLNPVLDAHLGVLAEMGPLEEALKEIQAAHSALVVTPDQAPSSFASDTGTFRLRSTPLVKASSNNNGGSLPLDPTIATGSAALPFAVAAAPSQLSITSNSTNGGGGGGGLFGNAASISTLHSPDAESCPRLPPPPPASAGLGSAGSPGPDSLLNGGGDALSLFDHNQSLSGAPTTNSNGDNHSIASSSSLGLLPVSCDIGSGLGSVVGSLSSCGIGEGAADLPSHPPPPPPPPRSASGDDEDEEEDGGTTEGCLTDDDENDATIDAEHQFQQPNGSTAMEKSTLYPNQSLPPPVYTNISKLQAAAQRAVGVKDPQDAPRSQCSSSSTQPHDTTTSSAGDSTFANGRKFSQPTATISKGGMHSLLRSLSISGRPVVMPPPTSHAVDESLGAGEGLGLSPPSTTSMTPVIADQAPSAPGSPSSAYAQARSRLDAIFSNVESSGLRRAQTTRAESPSHPPSAIDIAGGGGVGGGCGASEVDGDVGNASTFHRRRPHQQQQRTAGINLMRGSMFQLNTTSAPPDSDFANSVDSRYGYASKQQPMTPGPGRRAPLRTQLSTANEPVQTIRPPRRSSSVCRELPSLAQQSRPQPQQQQQQTHYGSASHYAAPRGAQQHPQRVYADPRAFQQQQQQHHQQQPQPQNGVPTTPAAAAQLAAEAAARRHQQQQQYAAASGLRPAVGNRTMSPTQNGVVVGQSRLPQRQAGVASGNAHGPMAARSKNQKPAPHQFYGQQHQQQTGIPAASSASSSPSTSSCAYYGAPQQYHHHQLQQQQQQQHHYPPPPAAFDDVESTSFIEAPPPPPPQ</sequence>
<reference evidence="4" key="1">
    <citation type="submission" date="2019-11" db="UniProtKB">
        <authorList>
            <consortium name="WormBaseParasite"/>
        </authorList>
    </citation>
    <scope>IDENTIFICATION</scope>
</reference>
<evidence type="ECO:0000259" key="3">
    <source>
        <dbReference type="Pfam" id="PF08397"/>
    </source>
</evidence>
<dbReference type="GO" id="GO:0007009">
    <property type="term" value="P:plasma membrane organization"/>
    <property type="evidence" value="ECO:0007669"/>
    <property type="project" value="InterPro"/>
</dbReference>
<feature type="domain" description="IMD" evidence="3">
    <location>
        <begin position="22"/>
        <end position="237"/>
    </location>
</feature>
<evidence type="ECO:0000313" key="4">
    <source>
        <dbReference type="WBParaSite" id="MCU_008965-RB"/>
    </source>
</evidence>